<gene>
    <name evidence="13" type="ordered locus">Sulac_3037</name>
</gene>
<protein>
    <recommendedName>
        <fullName evidence="2">tetrahydrofolate synthase</fullName>
        <ecNumber evidence="2">6.3.2.17</ecNumber>
    </recommendedName>
    <alternativeName>
        <fullName evidence="8">Tetrahydrofolylpolyglutamate synthase</fullName>
    </alternativeName>
</protein>
<evidence type="ECO:0000313" key="14">
    <source>
        <dbReference type="Proteomes" id="UP000005439"/>
    </source>
</evidence>
<keyword evidence="3 10" id="KW-0436">Ligase</keyword>
<dbReference type="SUPFAM" id="SSF53244">
    <property type="entry name" value="MurD-like peptide ligases, peptide-binding domain"/>
    <property type="match status" value="1"/>
</dbReference>
<dbReference type="InterPro" id="IPR013221">
    <property type="entry name" value="Mur_ligase_cen"/>
</dbReference>
<keyword evidence="7" id="KW-0460">Magnesium</keyword>
<dbReference type="GO" id="GO:0004326">
    <property type="term" value="F:tetrahydrofolylpolyglutamate synthase activity"/>
    <property type="evidence" value="ECO:0007669"/>
    <property type="project" value="UniProtKB-EC"/>
</dbReference>
<dbReference type="HOGENOM" id="CLU_015869_1_1_9"/>
<dbReference type="PATRIC" id="fig|679936.5.peg.3136"/>
<evidence type="ECO:0000259" key="12">
    <source>
        <dbReference type="Pfam" id="PF08245"/>
    </source>
</evidence>
<dbReference type="STRING" id="679936.Sulac_3037"/>
<evidence type="ECO:0000256" key="1">
    <source>
        <dbReference type="ARBA" id="ARBA00008276"/>
    </source>
</evidence>
<evidence type="ECO:0000256" key="7">
    <source>
        <dbReference type="ARBA" id="ARBA00022842"/>
    </source>
</evidence>
<dbReference type="SUPFAM" id="SSF53623">
    <property type="entry name" value="MurD-like peptide ligases, catalytic domain"/>
    <property type="match status" value="1"/>
</dbReference>
<proteinExistence type="inferred from homology"/>
<evidence type="ECO:0000256" key="6">
    <source>
        <dbReference type="ARBA" id="ARBA00022840"/>
    </source>
</evidence>
<evidence type="ECO:0000256" key="9">
    <source>
        <dbReference type="ARBA" id="ARBA00047493"/>
    </source>
</evidence>
<name>G8U0F2_SULAD</name>
<dbReference type="Proteomes" id="UP000005439">
    <property type="component" value="Chromosome"/>
</dbReference>
<dbReference type="EC" id="6.3.2.17" evidence="2"/>
<dbReference type="InterPro" id="IPR036565">
    <property type="entry name" value="Mur-like_cat_sf"/>
</dbReference>
<dbReference type="EMBL" id="CP003179">
    <property type="protein sequence ID" value="AEW06494.1"/>
    <property type="molecule type" value="Genomic_DNA"/>
</dbReference>
<evidence type="ECO:0000256" key="10">
    <source>
        <dbReference type="PIRNR" id="PIRNR001563"/>
    </source>
</evidence>
<feature type="domain" description="Mur ligase C-terminal" evidence="11">
    <location>
        <begin position="282"/>
        <end position="402"/>
    </location>
</feature>
<reference evidence="14" key="1">
    <citation type="submission" date="2011-12" db="EMBL/GenBank/DDBJ databases">
        <title>The complete genome of chromosome of Sulfobacillus acidophilus DSM 10332.</title>
        <authorList>
            <person name="Lucas S."/>
            <person name="Han J."/>
            <person name="Lapidus A."/>
            <person name="Bruce D."/>
            <person name="Goodwin L."/>
            <person name="Pitluck S."/>
            <person name="Peters L."/>
            <person name="Kyrpides N."/>
            <person name="Mavromatis K."/>
            <person name="Ivanova N."/>
            <person name="Mikhailova N."/>
            <person name="Chertkov O."/>
            <person name="Saunders E."/>
            <person name="Detter J.C."/>
            <person name="Tapia R."/>
            <person name="Han C."/>
            <person name="Land M."/>
            <person name="Hauser L."/>
            <person name="Markowitz V."/>
            <person name="Cheng J.-F."/>
            <person name="Hugenholtz P."/>
            <person name="Woyke T."/>
            <person name="Wu D."/>
            <person name="Pukall R."/>
            <person name="Gehrich-Schroeter G."/>
            <person name="Schneider S."/>
            <person name="Klenk H.-P."/>
            <person name="Eisen J.A."/>
        </authorList>
    </citation>
    <scope>NUCLEOTIDE SEQUENCE [LARGE SCALE GENOMIC DNA]</scope>
    <source>
        <strain evidence="14">ATCC 700253 / DSM 10332 / NAL</strain>
    </source>
</reference>
<dbReference type="InterPro" id="IPR001645">
    <property type="entry name" value="Folylpolyglutamate_synth"/>
</dbReference>
<dbReference type="Pfam" id="PF02875">
    <property type="entry name" value="Mur_ligase_C"/>
    <property type="match status" value="1"/>
</dbReference>
<evidence type="ECO:0000256" key="4">
    <source>
        <dbReference type="ARBA" id="ARBA00022723"/>
    </source>
</evidence>
<dbReference type="Gene3D" id="3.40.1190.10">
    <property type="entry name" value="Mur-like, catalytic domain"/>
    <property type="match status" value="1"/>
</dbReference>
<dbReference type="KEGG" id="sap:Sulac_3037"/>
<evidence type="ECO:0000256" key="8">
    <source>
        <dbReference type="ARBA" id="ARBA00030592"/>
    </source>
</evidence>
<dbReference type="GO" id="GO:0046872">
    <property type="term" value="F:metal ion binding"/>
    <property type="evidence" value="ECO:0007669"/>
    <property type="project" value="UniProtKB-KW"/>
</dbReference>
<dbReference type="InterPro" id="IPR036615">
    <property type="entry name" value="Mur_ligase_C_dom_sf"/>
</dbReference>
<dbReference type="InterPro" id="IPR004101">
    <property type="entry name" value="Mur_ligase_C"/>
</dbReference>
<dbReference type="GO" id="GO:0008841">
    <property type="term" value="F:dihydrofolate synthase activity"/>
    <property type="evidence" value="ECO:0007669"/>
    <property type="project" value="TreeGrafter"/>
</dbReference>
<keyword evidence="5 10" id="KW-0547">Nucleotide-binding</keyword>
<accession>G8U0F2</accession>
<dbReference type="GO" id="GO:0005524">
    <property type="term" value="F:ATP binding"/>
    <property type="evidence" value="ECO:0007669"/>
    <property type="project" value="UniProtKB-KW"/>
</dbReference>
<organism evidence="13 14">
    <name type="scientific">Sulfobacillus acidophilus (strain ATCC 700253 / DSM 10332 / NAL)</name>
    <dbReference type="NCBI Taxonomy" id="679936"/>
    <lineage>
        <taxon>Bacteria</taxon>
        <taxon>Bacillati</taxon>
        <taxon>Bacillota</taxon>
        <taxon>Clostridia</taxon>
        <taxon>Eubacteriales</taxon>
        <taxon>Clostridiales Family XVII. Incertae Sedis</taxon>
        <taxon>Sulfobacillus</taxon>
    </lineage>
</organism>
<dbReference type="AlphaFoldDB" id="G8U0F2"/>
<dbReference type="Pfam" id="PF08245">
    <property type="entry name" value="Mur_ligase_M"/>
    <property type="match status" value="1"/>
</dbReference>
<dbReference type="GO" id="GO:0005737">
    <property type="term" value="C:cytoplasm"/>
    <property type="evidence" value="ECO:0007669"/>
    <property type="project" value="TreeGrafter"/>
</dbReference>
<evidence type="ECO:0000256" key="5">
    <source>
        <dbReference type="ARBA" id="ARBA00022741"/>
    </source>
</evidence>
<dbReference type="PIRSF" id="PIRSF001563">
    <property type="entry name" value="Folylpolyglu_synth"/>
    <property type="match status" value="1"/>
</dbReference>
<dbReference type="PANTHER" id="PTHR11136">
    <property type="entry name" value="FOLYLPOLYGLUTAMATE SYNTHASE-RELATED"/>
    <property type="match status" value="1"/>
</dbReference>
<dbReference type="NCBIfam" id="TIGR01499">
    <property type="entry name" value="folC"/>
    <property type="match status" value="1"/>
</dbReference>
<evidence type="ECO:0000259" key="11">
    <source>
        <dbReference type="Pfam" id="PF02875"/>
    </source>
</evidence>
<evidence type="ECO:0000313" key="13">
    <source>
        <dbReference type="EMBL" id="AEW06494.1"/>
    </source>
</evidence>
<comment type="catalytic activity">
    <reaction evidence="9">
        <text>(6S)-5,6,7,8-tetrahydrofolyl-(gamma-L-Glu)(n) + L-glutamate + ATP = (6S)-5,6,7,8-tetrahydrofolyl-(gamma-L-Glu)(n+1) + ADP + phosphate + H(+)</text>
        <dbReference type="Rhea" id="RHEA:10580"/>
        <dbReference type="Rhea" id="RHEA-COMP:14738"/>
        <dbReference type="Rhea" id="RHEA-COMP:14740"/>
        <dbReference type="ChEBI" id="CHEBI:15378"/>
        <dbReference type="ChEBI" id="CHEBI:29985"/>
        <dbReference type="ChEBI" id="CHEBI:30616"/>
        <dbReference type="ChEBI" id="CHEBI:43474"/>
        <dbReference type="ChEBI" id="CHEBI:141005"/>
        <dbReference type="ChEBI" id="CHEBI:456216"/>
        <dbReference type="EC" id="6.3.2.17"/>
    </reaction>
</comment>
<keyword evidence="4" id="KW-0479">Metal-binding</keyword>
<evidence type="ECO:0000256" key="3">
    <source>
        <dbReference type="ARBA" id="ARBA00022598"/>
    </source>
</evidence>
<dbReference type="Gene3D" id="3.90.190.20">
    <property type="entry name" value="Mur ligase, C-terminal domain"/>
    <property type="match status" value="1"/>
</dbReference>
<reference evidence="13 14" key="2">
    <citation type="journal article" date="2012" name="Stand. Genomic Sci.">
        <title>Complete genome sequence of the moderately thermophilic mineral-sulfide-oxidizing firmicute Sulfobacillus acidophilus type strain (NAL(T)).</title>
        <authorList>
            <person name="Anderson I."/>
            <person name="Chertkov O."/>
            <person name="Chen A."/>
            <person name="Saunders E."/>
            <person name="Lapidus A."/>
            <person name="Nolan M."/>
            <person name="Lucas S."/>
            <person name="Hammon N."/>
            <person name="Deshpande S."/>
            <person name="Cheng J.F."/>
            <person name="Han C."/>
            <person name="Tapia R."/>
            <person name="Goodwin L.A."/>
            <person name="Pitluck S."/>
            <person name="Liolios K."/>
            <person name="Pagani I."/>
            <person name="Ivanova N."/>
            <person name="Mikhailova N."/>
            <person name="Pati A."/>
            <person name="Palaniappan K."/>
            <person name="Land M."/>
            <person name="Pan C."/>
            <person name="Rohde M."/>
            <person name="Pukall R."/>
            <person name="Goker M."/>
            <person name="Detter J.C."/>
            <person name="Woyke T."/>
            <person name="Bristow J."/>
            <person name="Eisen J.A."/>
            <person name="Markowitz V."/>
            <person name="Hugenholtz P."/>
            <person name="Kyrpides N.C."/>
            <person name="Klenk H.P."/>
            <person name="Mavromatis K."/>
        </authorList>
    </citation>
    <scope>NUCLEOTIDE SEQUENCE [LARGE SCALE GENOMIC DNA]</scope>
    <source>
        <strain evidence="14">ATCC 700253 / DSM 10332 / NAL</strain>
    </source>
</reference>
<dbReference type="PANTHER" id="PTHR11136:SF0">
    <property type="entry name" value="DIHYDROFOLATE SYNTHETASE-RELATED"/>
    <property type="match status" value="1"/>
</dbReference>
<comment type="similarity">
    <text evidence="1 10">Belongs to the folylpolyglutamate synthase family.</text>
</comment>
<evidence type="ECO:0000256" key="2">
    <source>
        <dbReference type="ARBA" id="ARBA00013025"/>
    </source>
</evidence>
<sequence>MKDEWWHGVERSQMRPGLARITALLERLGHPERKYPVIHIAGTNGKGSVAAMVSQALMAQGYRVGLTTSPDLGHINERVMINRVPLDPLLWDQWGEEIEALGREMDEPPTFFEAVTGLAFLAFARLAVDIAVVEVGLGGRLDATNAVPPPLLSIITPIAYDHMDRLGHTIEAIAGEKAGIVKPGSRLVLAAQTYPSARETILAIAGERGVPVVEAVDSATMDSRGAVLEDPTWGEVRVPLLGAYQKNNLATAWTAILELHRLGWMPDLEKARTALAAVSWPGRFQVIRRQPYWVVDGAHNLHGIHGVVDTLRQPPWNRIRWHVVFAVLSDKPGEAMIKALLPHVFSVVLTRVPGDRGTDPDRLRAYVPASFQPVVAEELTDAVRVAESRLKTSDDGVLVTGSLALLMHLARLGLWQDVPH</sequence>
<keyword evidence="14" id="KW-1185">Reference proteome</keyword>
<feature type="domain" description="Mur ligase central" evidence="12">
    <location>
        <begin position="40"/>
        <end position="193"/>
    </location>
</feature>
<keyword evidence="6 10" id="KW-0067">ATP-binding</keyword>